<dbReference type="SMART" id="SM00558">
    <property type="entry name" value="JmjC"/>
    <property type="match status" value="1"/>
</dbReference>
<dbReference type="PANTHER" id="PTHR12461">
    <property type="entry name" value="HYPOXIA-INDUCIBLE FACTOR 1 ALPHA INHIBITOR-RELATED"/>
    <property type="match status" value="1"/>
</dbReference>
<evidence type="ECO:0000259" key="2">
    <source>
        <dbReference type="PROSITE" id="PS51184"/>
    </source>
</evidence>
<dbReference type="InterPro" id="IPR041667">
    <property type="entry name" value="Cupin_8"/>
</dbReference>
<dbReference type="InterPro" id="IPR003347">
    <property type="entry name" value="JmjC_dom"/>
</dbReference>
<gene>
    <name evidence="3" type="ORF">Syun_029395</name>
</gene>
<dbReference type="PROSITE" id="PS51184">
    <property type="entry name" value="JMJC"/>
    <property type="match status" value="1"/>
</dbReference>
<reference evidence="3 4" key="1">
    <citation type="submission" date="2024-01" db="EMBL/GenBank/DDBJ databases">
        <title>Genome assemblies of Stephania.</title>
        <authorList>
            <person name="Yang L."/>
        </authorList>
    </citation>
    <scope>NUCLEOTIDE SEQUENCE [LARGE SCALE GENOMIC DNA]</scope>
    <source>
        <strain evidence="3">YNDBR</strain>
        <tissue evidence="3">Leaf</tissue>
    </source>
</reference>
<sequence>MSVPPPTLRSLLRVVAAHRVDSKLPKYLPSVFRGCVKDWKAFSLWKPSNGGLDYLEGRVGTSIVEAMLSRSGPIFYGDIRGREMIPLPFSAFITTCKQHLQNSNGSCNVNTDSDSSKLIEPSATSSCLDSMDSHHQVYLAQVPILSIDSKERSQLETLREDIQLPSILKSKVLTSINLWMNNAKSRSSTHYDPHHNLLCIVAGCKQVVLWSPSAGPLLYPMPVYGEASNHSSVDLGSPDFSIHPSAKRLMDYSQEVSLHAGDALFIPEGWYHQVDSDELTIAVNYWWQSSMVCNMQEHMDPYFLRILLRRLVNKEMDHMLCGNSVGDGENVKYLSNAVADGQKGRDESGDTRVNYTQGTYQNHGTTLQHLEPETLHALHELISLVHDNVKIVGQSQSGESTPKETTTVETEVESKKMLKDESSLLVGDPIARIIWTLEPLKLRAVLLAIVHNFPRTLEALIIHTLSPLGAEVLTRKFDEMDQLLPKEERDTFYMEFYAVFDDQGAAMDAILSGKESFAQQVVQPSVLRKENLYDFLHLHSPTDIKIPMLMSCIALKNVLDKHLGVKH</sequence>
<accession>A0AAP0HJT5</accession>
<organism evidence="3 4">
    <name type="scientific">Stephania yunnanensis</name>
    <dbReference type="NCBI Taxonomy" id="152371"/>
    <lineage>
        <taxon>Eukaryota</taxon>
        <taxon>Viridiplantae</taxon>
        <taxon>Streptophyta</taxon>
        <taxon>Embryophyta</taxon>
        <taxon>Tracheophyta</taxon>
        <taxon>Spermatophyta</taxon>
        <taxon>Magnoliopsida</taxon>
        <taxon>Ranunculales</taxon>
        <taxon>Menispermaceae</taxon>
        <taxon>Menispermoideae</taxon>
        <taxon>Cissampelideae</taxon>
        <taxon>Stephania</taxon>
    </lineage>
</organism>
<dbReference type="AlphaFoldDB" id="A0AAP0HJT5"/>
<protein>
    <recommendedName>
        <fullName evidence="2">JmjC domain-containing protein</fullName>
    </recommendedName>
</protein>
<evidence type="ECO:0000313" key="3">
    <source>
        <dbReference type="EMBL" id="KAK9087001.1"/>
    </source>
</evidence>
<keyword evidence="4" id="KW-1185">Reference proteome</keyword>
<dbReference type="Gene3D" id="2.60.120.650">
    <property type="entry name" value="Cupin"/>
    <property type="match status" value="1"/>
</dbReference>
<evidence type="ECO:0000313" key="4">
    <source>
        <dbReference type="Proteomes" id="UP001420932"/>
    </source>
</evidence>
<dbReference type="Proteomes" id="UP001420932">
    <property type="component" value="Unassembled WGS sequence"/>
</dbReference>
<comment type="similarity">
    <text evidence="1">Belongs to the JARID1 histone demethylase family.</text>
</comment>
<feature type="domain" description="JmjC" evidence="2">
    <location>
        <begin position="153"/>
        <end position="304"/>
    </location>
</feature>
<dbReference type="Pfam" id="PF13621">
    <property type="entry name" value="Cupin_8"/>
    <property type="match status" value="1"/>
</dbReference>
<proteinExistence type="inferred from homology"/>
<dbReference type="SUPFAM" id="SSF51197">
    <property type="entry name" value="Clavaminate synthase-like"/>
    <property type="match status" value="1"/>
</dbReference>
<comment type="caution">
    <text evidence="3">The sequence shown here is derived from an EMBL/GenBank/DDBJ whole genome shotgun (WGS) entry which is preliminary data.</text>
</comment>
<evidence type="ECO:0000256" key="1">
    <source>
        <dbReference type="ARBA" id="ARBA00006801"/>
    </source>
</evidence>
<name>A0AAP0HJT5_9MAGN</name>
<dbReference type="PANTHER" id="PTHR12461:SF102">
    <property type="entry name" value="LYSINE-SPECIFIC DEMETHYLASE JMJ31"/>
    <property type="match status" value="1"/>
</dbReference>
<dbReference type="EMBL" id="JBBNAF010000013">
    <property type="protein sequence ID" value="KAK9087001.1"/>
    <property type="molecule type" value="Genomic_DNA"/>
</dbReference>